<dbReference type="RefSeq" id="WP_263746548.1">
    <property type="nucleotide sequence ID" value="NZ_JAOWRF010000232.1"/>
</dbReference>
<dbReference type="Proteomes" id="UP001526143">
    <property type="component" value="Unassembled WGS sequence"/>
</dbReference>
<proteinExistence type="predicted"/>
<gene>
    <name evidence="1" type="ORF">OGM63_15835</name>
</gene>
<accession>A0ABT3B0R3</accession>
<dbReference type="EMBL" id="JAOWRF010000232">
    <property type="protein sequence ID" value="MCV3214966.1"/>
    <property type="molecule type" value="Genomic_DNA"/>
</dbReference>
<reference evidence="1 2" key="1">
    <citation type="submission" date="2022-10" db="EMBL/GenBank/DDBJ databases">
        <title>Identification of biosynthetic pathway for the production of the potent trypsin inhibitor radiosumin.</title>
        <authorList>
            <person name="Fewer D.P."/>
            <person name="Delbaje E."/>
            <person name="Ouyang X."/>
            <person name="Agostino P.D."/>
            <person name="Wahlsten M."/>
            <person name="Jokela J."/>
            <person name="Permi P."/>
            <person name="Haapaniemi E."/>
            <person name="Koistinen H."/>
        </authorList>
    </citation>
    <scope>NUCLEOTIDE SEQUENCE [LARGE SCALE GENOMIC DNA]</scope>
    <source>
        <strain evidence="1 2">NIES-515</strain>
    </source>
</reference>
<protein>
    <submittedName>
        <fullName evidence="1">Uncharacterized protein</fullName>
    </submittedName>
</protein>
<comment type="caution">
    <text evidence="1">The sequence shown here is derived from an EMBL/GenBank/DDBJ whole genome shotgun (WGS) entry which is preliminary data.</text>
</comment>
<evidence type="ECO:0000313" key="1">
    <source>
        <dbReference type="EMBL" id="MCV3214966.1"/>
    </source>
</evidence>
<sequence length="42" mass="4906">MLSINRFGRFSAQIVKVRSPFRSLKFLLCVGAIKKYSDRQLM</sequence>
<keyword evidence="2" id="KW-1185">Reference proteome</keyword>
<evidence type="ECO:0000313" key="2">
    <source>
        <dbReference type="Proteomes" id="UP001526143"/>
    </source>
</evidence>
<name>A0ABT3B0R3_9CYAN</name>
<organism evidence="1 2">
    <name type="scientific">Plectonema radiosum NIES-515</name>
    <dbReference type="NCBI Taxonomy" id="2986073"/>
    <lineage>
        <taxon>Bacteria</taxon>
        <taxon>Bacillati</taxon>
        <taxon>Cyanobacteriota</taxon>
        <taxon>Cyanophyceae</taxon>
        <taxon>Oscillatoriophycideae</taxon>
        <taxon>Oscillatoriales</taxon>
        <taxon>Microcoleaceae</taxon>
        <taxon>Plectonema</taxon>
    </lineage>
</organism>